<evidence type="ECO:0000256" key="8">
    <source>
        <dbReference type="ARBA" id="ARBA00049244"/>
    </source>
</evidence>
<evidence type="ECO:0000313" key="11">
    <source>
        <dbReference type="Proteomes" id="UP000095282"/>
    </source>
</evidence>
<reference evidence="12" key="1">
    <citation type="submission" date="2016-11" db="UniProtKB">
        <authorList>
            <consortium name="WormBaseParasite"/>
        </authorList>
    </citation>
    <scope>IDENTIFICATION</scope>
</reference>
<dbReference type="InterPro" id="IPR043502">
    <property type="entry name" value="DNA/RNA_pol_sf"/>
</dbReference>
<organism evidence="11 12">
    <name type="scientific">Caenorhabditis tropicalis</name>
    <dbReference type="NCBI Taxonomy" id="1561998"/>
    <lineage>
        <taxon>Eukaryota</taxon>
        <taxon>Metazoa</taxon>
        <taxon>Ecdysozoa</taxon>
        <taxon>Nematoda</taxon>
        <taxon>Chromadorea</taxon>
        <taxon>Rhabditida</taxon>
        <taxon>Rhabditina</taxon>
        <taxon>Rhabditomorpha</taxon>
        <taxon>Rhabditoidea</taxon>
        <taxon>Rhabditidae</taxon>
        <taxon>Peloderinae</taxon>
        <taxon>Caenorhabditis</taxon>
    </lineage>
</organism>
<evidence type="ECO:0000256" key="9">
    <source>
        <dbReference type="SAM" id="MobiDB-lite"/>
    </source>
</evidence>
<protein>
    <recommendedName>
        <fullName evidence="2">DNA-directed DNA polymerase</fullName>
        <ecNumber evidence="2">2.7.7.7</ecNumber>
    </recommendedName>
</protein>
<evidence type="ECO:0000256" key="7">
    <source>
        <dbReference type="ARBA" id="ARBA00023125"/>
    </source>
</evidence>
<evidence type="ECO:0000256" key="5">
    <source>
        <dbReference type="ARBA" id="ARBA00022705"/>
    </source>
</evidence>
<name>A0A1I7U810_9PELO</name>
<dbReference type="Gene3D" id="3.90.1600.10">
    <property type="entry name" value="Palm domain of DNA polymerase"/>
    <property type="match status" value="2"/>
</dbReference>
<feature type="domain" description="DNA-directed DNA polymerase family B mitochondria/virus" evidence="10">
    <location>
        <begin position="474"/>
        <end position="654"/>
    </location>
</feature>
<dbReference type="GO" id="GO:0003677">
    <property type="term" value="F:DNA binding"/>
    <property type="evidence" value="ECO:0007669"/>
    <property type="project" value="UniProtKB-KW"/>
</dbReference>
<evidence type="ECO:0000259" key="10">
    <source>
        <dbReference type="Pfam" id="PF03175"/>
    </source>
</evidence>
<feature type="domain" description="DNA-directed DNA polymerase family B mitochondria/virus" evidence="10">
    <location>
        <begin position="790"/>
        <end position="961"/>
    </location>
</feature>
<comment type="similarity">
    <text evidence="1">Belongs to the DNA polymerase type-B family.</text>
</comment>
<keyword evidence="4" id="KW-0548">Nucleotidyltransferase</keyword>
<dbReference type="EC" id="2.7.7.7" evidence="2"/>
<dbReference type="Gene3D" id="3.30.420.10">
    <property type="entry name" value="Ribonuclease H-like superfamily/Ribonuclease H"/>
    <property type="match status" value="1"/>
</dbReference>
<dbReference type="PANTHER" id="PTHR33568">
    <property type="entry name" value="DNA POLYMERASE"/>
    <property type="match status" value="1"/>
</dbReference>
<proteinExistence type="inferred from homology"/>
<accession>A0A1I7U810</accession>
<keyword evidence="7" id="KW-0238">DNA-binding</keyword>
<dbReference type="InterPro" id="IPR004868">
    <property type="entry name" value="DNA-dir_DNA_pol_B_mt/vir"/>
</dbReference>
<dbReference type="STRING" id="1561998.A0A1I7U810"/>
<dbReference type="SUPFAM" id="SSF53098">
    <property type="entry name" value="Ribonuclease H-like"/>
    <property type="match status" value="1"/>
</dbReference>
<dbReference type="PANTHER" id="PTHR33568:SF3">
    <property type="entry name" value="DNA-DIRECTED DNA POLYMERASE"/>
    <property type="match status" value="1"/>
</dbReference>
<keyword evidence="6" id="KW-0239">DNA-directed DNA polymerase</keyword>
<dbReference type="SUPFAM" id="SSF56672">
    <property type="entry name" value="DNA/RNA polymerases"/>
    <property type="match status" value="1"/>
</dbReference>
<dbReference type="GO" id="GO:0003887">
    <property type="term" value="F:DNA-directed DNA polymerase activity"/>
    <property type="evidence" value="ECO:0007669"/>
    <property type="project" value="UniProtKB-KW"/>
</dbReference>
<dbReference type="WBParaSite" id="Csp11.Scaffold629.g15787.t1">
    <property type="protein sequence ID" value="Csp11.Scaffold629.g15787.t1"/>
    <property type="gene ID" value="Csp11.Scaffold629.g15787"/>
</dbReference>
<evidence type="ECO:0000256" key="6">
    <source>
        <dbReference type="ARBA" id="ARBA00022932"/>
    </source>
</evidence>
<sequence>MTRSNVKAGVKFESPNLVESVGLSFKNINSITADDVVRNMNDMAQSNRTVLELDVPRITTRITYLNPPSGSGKHKFSIETLLGLNESVLSKRQRNEEVADAEVEQAPVDNEPSQVEPMNRKKRHIMQNHVTDNCLPHALYQTLKHYEWKLEKSNKDKQKQYKDSIRKRQDRNNMCVNVFTSVNKMKEDAGVAKNRDFDRLDVERFQQTVFRGNLQIVVFTKNSSIPYYAGPYVGEGKQLVLYLDDGHYCGVTSVCALLNYSYYCFLCNTGFNTAAHHYACKRLHRKCGQVCSETPNDVKKTCDKCSLEFRSEACYENHRKKGPRGGKSRCDITRFCNKCRQPIYGNKKVTPHICRASYCQRCQKDMEHGHHCIMMPSIKRETKLTRKRVYFDIESRADPQTGQQFPVAFVGLCCCPDCSHNIPKTLDLCLQEKCANCAPEGRCKIIECVTRENRNVNVAAEFTKWLFRDDHRGAVLVAHNASGYDGQFILENLIASNKAAPEICLDGSKLVFMNYNQIRLVDSLKYLTMSLSNVGKTFQVDSVKGDFPVKFIKPENYDYSGPLPDIKFYDLENKAPAVKEKITKYLEEERIKGTIFNFFPDLLKYCFNDVYILAVAMSTFEKAFETMTDESTTAASAAAQVFRRKHLSPEKPIVLDAKPSVSINFSIISQKMLAWIGASEDVQINISTTYGEEKIGNYRVDGFIPPCDKYPRGLVGCYYHAHKCTYSEESVIGDQSALEIWQNDEKRLKELEQLHPVRVVYECEVEKALNQNQEMSDFFENYEVVDVLDCQKSLVGGRTEVFRLYSNFQNQRGRYLDVVSLYPTVMKHEEFPIGEPKNVPRSEIQTPMTQPHELCFQGFLSCKLVAPHNLKLPLIPTRFGGKLVFALCKKCAKESIQTGCTHSEGERAFTGTFTTVELRKALSLGYKIIQVYHGIKYEKWVKNDANGDGGLFTSYINLMMEEKIYSSGWPSNVNTDEEKEQYCRGYWEKERIRLVDHSRFSKNAGKRAVAKLMLNSLWGKFAQRIDRENTVVIIDPMEFWKMFFDTSVVIMDVLPVNDVLVVKFRKQKETLQSLKTSAIQLASYTTSYARLRLYRFMELVGGDNILYTGICKLKTYHHQPSSDTDSIVYAVPDGSMDPLEGEIGPYLGQLTDELSGRMTEFVTLGPKTYCYKDKLENGEEKIVRKTKGITINSQVEKEITMERMKLMVDEVLNQVPDKTVLNLNLNLNTMKRDRNHRVYSKMMNKTFKFTFDKRRILPDGGTLPFGYFE</sequence>
<dbReference type="Gene3D" id="1.10.287.690">
    <property type="entry name" value="Helix hairpin bin"/>
    <property type="match status" value="1"/>
</dbReference>
<feature type="region of interest" description="Disordered" evidence="9">
    <location>
        <begin position="93"/>
        <end position="118"/>
    </location>
</feature>
<dbReference type="InterPro" id="IPR036397">
    <property type="entry name" value="RNaseH_sf"/>
</dbReference>
<dbReference type="GO" id="GO:0006260">
    <property type="term" value="P:DNA replication"/>
    <property type="evidence" value="ECO:0007669"/>
    <property type="project" value="UniProtKB-KW"/>
</dbReference>
<evidence type="ECO:0000256" key="1">
    <source>
        <dbReference type="ARBA" id="ARBA00005755"/>
    </source>
</evidence>
<dbReference type="GO" id="GO:0000166">
    <property type="term" value="F:nucleotide binding"/>
    <property type="evidence" value="ECO:0007669"/>
    <property type="project" value="InterPro"/>
</dbReference>
<dbReference type="GO" id="GO:0042575">
    <property type="term" value="C:DNA polymerase complex"/>
    <property type="evidence" value="ECO:0007669"/>
    <property type="project" value="UniProtKB-ARBA"/>
</dbReference>
<evidence type="ECO:0000256" key="3">
    <source>
        <dbReference type="ARBA" id="ARBA00022679"/>
    </source>
</evidence>
<keyword evidence="5" id="KW-0235">DNA replication</keyword>
<evidence type="ECO:0000313" key="12">
    <source>
        <dbReference type="WBParaSite" id="Csp11.Scaffold629.g15787.t1"/>
    </source>
</evidence>
<evidence type="ECO:0000256" key="4">
    <source>
        <dbReference type="ARBA" id="ARBA00022695"/>
    </source>
</evidence>
<dbReference type="Pfam" id="PF03175">
    <property type="entry name" value="DNA_pol_B_2"/>
    <property type="match status" value="3"/>
</dbReference>
<comment type="catalytic activity">
    <reaction evidence="8">
        <text>DNA(n) + a 2'-deoxyribonucleoside 5'-triphosphate = DNA(n+1) + diphosphate</text>
        <dbReference type="Rhea" id="RHEA:22508"/>
        <dbReference type="Rhea" id="RHEA-COMP:17339"/>
        <dbReference type="Rhea" id="RHEA-COMP:17340"/>
        <dbReference type="ChEBI" id="CHEBI:33019"/>
        <dbReference type="ChEBI" id="CHEBI:61560"/>
        <dbReference type="ChEBI" id="CHEBI:173112"/>
        <dbReference type="EC" id="2.7.7.7"/>
    </reaction>
</comment>
<dbReference type="AlphaFoldDB" id="A0A1I7U810"/>
<keyword evidence="3" id="KW-0808">Transferase</keyword>
<evidence type="ECO:0000256" key="2">
    <source>
        <dbReference type="ARBA" id="ARBA00012417"/>
    </source>
</evidence>
<keyword evidence="11" id="KW-1185">Reference proteome</keyword>
<feature type="domain" description="DNA-directed DNA polymerase family B mitochondria/virus" evidence="10">
    <location>
        <begin position="1000"/>
        <end position="1097"/>
    </location>
</feature>
<dbReference type="InterPro" id="IPR023211">
    <property type="entry name" value="DNA_pol_palm_dom_sf"/>
</dbReference>
<dbReference type="Proteomes" id="UP000095282">
    <property type="component" value="Unplaced"/>
</dbReference>
<dbReference type="InterPro" id="IPR012337">
    <property type="entry name" value="RNaseH-like_sf"/>
</dbReference>